<feature type="region of interest" description="Disordered" evidence="5">
    <location>
        <begin position="239"/>
        <end position="288"/>
    </location>
</feature>
<evidence type="ECO:0000256" key="2">
    <source>
        <dbReference type="ARBA" id="ARBA00022490"/>
    </source>
</evidence>
<feature type="region of interest" description="Disordered" evidence="5">
    <location>
        <begin position="427"/>
        <end position="446"/>
    </location>
</feature>
<keyword evidence="2" id="KW-0963">Cytoplasm</keyword>
<evidence type="ECO:0000256" key="3">
    <source>
        <dbReference type="ARBA" id="ARBA00022574"/>
    </source>
</evidence>
<dbReference type="GO" id="GO:0005737">
    <property type="term" value="C:cytoplasm"/>
    <property type="evidence" value="ECO:0007669"/>
    <property type="project" value="UniProtKB-SubCell"/>
</dbReference>
<dbReference type="SUPFAM" id="SSF50978">
    <property type="entry name" value="WD40 repeat-like"/>
    <property type="match status" value="1"/>
</dbReference>
<dbReference type="InterPro" id="IPR036322">
    <property type="entry name" value="WD40_repeat_dom_sf"/>
</dbReference>
<evidence type="ECO:0000256" key="1">
    <source>
        <dbReference type="ARBA" id="ARBA00004496"/>
    </source>
</evidence>
<dbReference type="PANTHER" id="PTHR12442">
    <property type="entry name" value="DYNEIN INTERMEDIATE CHAIN"/>
    <property type="match status" value="1"/>
</dbReference>
<dbReference type="InterPro" id="IPR050687">
    <property type="entry name" value="Dynein_IC"/>
</dbReference>
<comment type="caution">
    <text evidence="6">The sequence shown here is derived from an EMBL/GenBank/DDBJ whole genome shotgun (WGS) entry which is preliminary data.</text>
</comment>
<dbReference type="GO" id="GO:0045503">
    <property type="term" value="F:dynein light chain binding"/>
    <property type="evidence" value="ECO:0007669"/>
    <property type="project" value="TreeGrafter"/>
</dbReference>
<comment type="subcellular location">
    <subcellularLocation>
        <location evidence="1">Cytoplasm</location>
    </subcellularLocation>
</comment>
<dbReference type="Gene3D" id="2.130.10.10">
    <property type="entry name" value="YVTN repeat-like/Quinoprotein amine dehydrogenase"/>
    <property type="match status" value="2"/>
</dbReference>
<dbReference type="InterPro" id="IPR015943">
    <property type="entry name" value="WD40/YVTN_repeat-like_dom_sf"/>
</dbReference>
<keyword evidence="7" id="KW-1185">Reference proteome</keyword>
<evidence type="ECO:0000313" key="6">
    <source>
        <dbReference type="EMBL" id="ETO33499.1"/>
    </source>
</evidence>
<reference evidence="6 7" key="1">
    <citation type="journal article" date="2013" name="Curr. Biol.">
        <title>The Genome of the Foraminiferan Reticulomyxa filosa.</title>
        <authorList>
            <person name="Glockner G."/>
            <person name="Hulsmann N."/>
            <person name="Schleicher M."/>
            <person name="Noegel A.A."/>
            <person name="Eichinger L."/>
            <person name="Gallinger C."/>
            <person name="Pawlowski J."/>
            <person name="Sierra R."/>
            <person name="Euteneuer U."/>
            <person name="Pillet L."/>
            <person name="Moustafa A."/>
            <person name="Platzer M."/>
            <person name="Groth M."/>
            <person name="Szafranski K."/>
            <person name="Schliwa M."/>
        </authorList>
    </citation>
    <scope>NUCLEOTIDE SEQUENCE [LARGE SCALE GENOMIC DNA]</scope>
</reference>
<protein>
    <submittedName>
        <fullName evidence="6">Uncharacterized protein</fullName>
    </submittedName>
</protein>
<dbReference type="InterPro" id="IPR001680">
    <property type="entry name" value="WD40_rpt"/>
</dbReference>
<feature type="compositionally biased region" description="Low complexity" evidence="5">
    <location>
        <begin position="432"/>
        <end position="446"/>
    </location>
</feature>
<dbReference type="OrthoDB" id="4189at2759"/>
<dbReference type="GO" id="GO:0005868">
    <property type="term" value="C:cytoplasmic dynein complex"/>
    <property type="evidence" value="ECO:0007669"/>
    <property type="project" value="TreeGrafter"/>
</dbReference>
<keyword evidence="4" id="KW-0677">Repeat</keyword>
<evidence type="ECO:0000313" key="7">
    <source>
        <dbReference type="Proteomes" id="UP000023152"/>
    </source>
</evidence>
<dbReference type="PANTHER" id="PTHR12442:SF22">
    <property type="entry name" value="CYTOPLASMIC DYNEIN 1 INTERMEDIATE CHAIN-RELATED"/>
    <property type="match status" value="1"/>
</dbReference>
<dbReference type="AlphaFoldDB" id="X6P5Y2"/>
<dbReference type="GO" id="GO:0045504">
    <property type="term" value="F:dynein heavy chain binding"/>
    <property type="evidence" value="ECO:0007669"/>
    <property type="project" value="TreeGrafter"/>
</dbReference>
<feature type="compositionally biased region" description="Basic and acidic residues" evidence="5">
    <location>
        <begin position="239"/>
        <end position="251"/>
    </location>
</feature>
<dbReference type="EMBL" id="ASPP01003348">
    <property type="protein sequence ID" value="ETO33499.1"/>
    <property type="molecule type" value="Genomic_DNA"/>
</dbReference>
<keyword evidence="3" id="KW-0853">WD repeat</keyword>
<proteinExistence type="predicted"/>
<sequence length="656" mass="73727">MQTNDREERVKALEEAKKRLETRKRERDQAREQKKLGQKSKDYGENTVATTNEIIENLKKTTKGTSDDVVQLLSPLSSVPGKRVVISEVESVNTQVIQKRGKENGLELAQDAEIIKENTKEEEIKKVMKEFMSDKVKPWPPLDAKPKDEEVRNASESKEVADLSFSSNSALLGDGENASSGIKAVPQVIEPLVMSNEAAEALISVAGFQTSFAKKSRWVEGFLEENDVHSIFWELDKDRRGKDKEDQKESLQFKQEYSLSNHSNSSTTNHHHHHHYYNSHSNSNKHAPHENKAVYDMDCCQTNTDLFLVSYGNNVFFNAANNSNNNDDVKSAYPYYIPPSSSSDEPDGEVAVWNYLSPQQPQHWLESESTITVVRFHPSNPSLIFGATVSGQIVGWDVRAKVTPQFRSRIGHNAPVYAMEAAVAMENELQDPSPSSPSSSSSSLLPPLTEEISTTCFSYPFAKESKAIIYGSDEGHLYKIDLEAQSLQNPDLAVDQVIQDAHFGPITNVEFHPPTKKPSRHIDMLFLTSSFDWTVKLWALEKNHMVELTSFRDMQDYVNDVKWSPAHPSVFACGDANGNITLFDLNYDFENPVTAPFLSSPDASIAKLAFAKEGKLLLAGDSKGVVRLYDVNSNFYDPSDEEFRILDDTIQRRIHK</sequence>
<evidence type="ECO:0000256" key="4">
    <source>
        <dbReference type="ARBA" id="ARBA00022737"/>
    </source>
</evidence>
<accession>X6P5Y2</accession>
<name>X6P5Y2_RETFI</name>
<dbReference type="Proteomes" id="UP000023152">
    <property type="component" value="Unassembled WGS sequence"/>
</dbReference>
<feature type="compositionally biased region" description="Basic and acidic residues" evidence="5">
    <location>
        <begin position="1"/>
        <end position="44"/>
    </location>
</feature>
<dbReference type="SMART" id="SM00320">
    <property type="entry name" value="WD40"/>
    <property type="match status" value="4"/>
</dbReference>
<organism evidence="6 7">
    <name type="scientific">Reticulomyxa filosa</name>
    <dbReference type="NCBI Taxonomy" id="46433"/>
    <lineage>
        <taxon>Eukaryota</taxon>
        <taxon>Sar</taxon>
        <taxon>Rhizaria</taxon>
        <taxon>Retaria</taxon>
        <taxon>Foraminifera</taxon>
        <taxon>Monothalamids</taxon>
        <taxon>Reticulomyxidae</taxon>
        <taxon>Reticulomyxa</taxon>
    </lineage>
</organism>
<feature type="region of interest" description="Disordered" evidence="5">
    <location>
        <begin position="1"/>
        <end position="48"/>
    </location>
</feature>
<dbReference type="GO" id="GO:0010970">
    <property type="term" value="P:transport along microtubule"/>
    <property type="evidence" value="ECO:0007669"/>
    <property type="project" value="TreeGrafter"/>
</dbReference>
<evidence type="ECO:0000256" key="5">
    <source>
        <dbReference type="SAM" id="MobiDB-lite"/>
    </source>
</evidence>
<gene>
    <name evidence="6" type="ORF">RFI_03606</name>
</gene>